<dbReference type="EMBL" id="CAJJDO010000035">
    <property type="protein sequence ID" value="CAD8160704.1"/>
    <property type="molecule type" value="Genomic_DNA"/>
</dbReference>
<proteinExistence type="inferred from homology"/>
<organism evidence="6 7">
    <name type="scientific">Paramecium pentaurelia</name>
    <dbReference type="NCBI Taxonomy" id="43138"/>
    <lineage>
        <taxon>Eukaryota</taxon>
        <taxon>Sar</taxon>
        <taxon>Alveolata</taxon>
        <taxon>Ciliophora</taxon>
        <taxon>Intramacronucleata</taxon>
        <taxon>Oligohymenophorea</taxon>
        <taxon>Peniculida</taxon>
        <taxon>Parameciidae</taxon>
        <taxon>Paramecium</taxon>
    </lineage>
</organism>
<evidence type="ECO:0000256" key="4">
    <source>
        <dbReference type="ARBA" id="ARBA00023212"/>
    </source>
</evidence>
<dbReference type="PANTHER" id="PTHR11937">
    <property type="entry name" value="ACTIN"/>
    <property type="match status" value="1"/>
</dbReference>
<dbReference type="AlphaFoldDB" id="A0A8S1U8H4"/>
<dbReference type="FunFam" id="3.90.640.10:FF:000007">
    <property type="entry name" value="Actin like 7B"/>
    <property type="match status" value="1"/>
</dbReference>
<protein>
    <recommendedName>
        <fullName evidence="2">Actin, cytoplasmic</fullName>
    </recommendedName>
</protein>
<evidence type="ECO:0000256" key="5">
    <source>
        <dbReference type="RuleBase" id="RU000487"/>
    </source>
</evidence>
<dbReference type="SMART" id="SM00268">
    <property type="entry name" value="ACTIN"/>
    <property type="match status" value="1"/>
</dbReference>
<dbReference type="FunFam" id="3.30.420.40:FF:000050">
    <property type="entry name" value="Actin, alpha skeletal muscle"/>
    <property type="match status" value="1"/>
</dbReference>
<comment type="similarity">
    <text evidence="5">Belongs to the actin family.</text>
</comment>
<evidence type="ECO:0000313" key="7">
    <source>
        <dbReference type="Proteomes" id="UP000689195"/>
    </source>
</evidence>
<dbReference type="OrthoDB" id="5132116at2759"/>
<keyword evidence="7" id="KW-1185">Reference proteome</keyword>
<evidence type="ECO:0000313" key="6">
    <source>
        <dbReference type="EMBL" id="CAD8160704.1"/>
    </source>
</evidence>
<sequence length="369" mass="41939">MFEDAPGVVIDNGSYEFKAGIAGYDIHPKCCFSTVVGRPKHQGNIFASRTNQYYVGNDVQALRGLLKLKYPIDNGIVINWDDMEIIWHHAFFKELNVQPDEHPALLTEISFNPKVCREKMAQVMFESFNVPSFYLVNQAVLSLYASGRTTGIVVDSGYGASHIVPIYEGSVLNQAVCWSDLAGRACTKYLDILLNQLGVSISSSSSMNIVGNIKEQFCYVALDYEQEMKENLQSVVYKLPDENTLVINKERFKCPELLFNPYIQYQNNHPGIHELLQKSIMKSDIDFRRDFYQQIVLSGGNTLIPGFANRLNKELKSLAPSNMKIKINASFGKFSAWIGGQIFSKVKPQWIQRSEYDEYGPYFIHLRCF</sequence>
<keyword evidence="4" id="KW-0206">Cytoskeleton</keyword>
<comment type="caution">
    <text evidence="6">The sequence shown here is derived from an EMBL/GenBank/DDBJ whole genome shotgun (WGS) entry which is preliminary data.</text>
</comment>
<evidence type="ECO:0000256" key="3">
    <source>
        <dbReference type="ARBA" id="ARBA00022490"/>
    </source>
</evidence>
<keyword evidence="3" id="KW-0963">Cytoplasm</keyword>
<dbReference type="InterPro" id="IPR004000">
    <property type="entry name" value="Actin"/>
</dbReference>
<gene>
    <name evidence="6" type="ORF">PPENT_87.1.T0350122</name>
</gene>
<comment type="subcellular location">
    <subcellularLocation>
        <location evidence="1">Cytoplasm</location>
        <location evidence="1">Cytoskeleton</location>
    </subcellularLocation>
</comment>
<dbReference type="Pfam" id="PF00022">
    <property type="entry name" value="Actin"/>
    <property type="match status" value="1"/>
</dbReference>
<dbReference type="GO" id="GO:0005856">
    <property type="term" value="C:cytoskeleton"/>
    <property type="evidence" value="ECO:0007669"/>
    <property type="project" value="UniProtKB-SubCell"/>
</dbReference>
<accession>A0A8S1U8H4</accession>
<evidence type="ECO:0000256" key="1">
    <source>
        <dbReference type="ARBA" id="ARBA00004245"/>
    </source>
</evidence>
<evidence type="ECO:0000256" key="2">
    <source>
        <dbReference type="ARBA" id="ARBA00020098"/>
    </source>
</evidence>
<reference evidence="6" key="1">
    <citation type="submission" date="2021-01" db="EMBL/GenBank/DDBJ databases">
        <authorList>
            <consortium name="Genoscope - CEA"/>
            <person name="William W."/>
        </authorList>
    </citation>
    <scope>NUCLEOTIDE SEQUENCE</scope>
</reference>
<name>A0A8S1U8H4_9CILI</name>
<dbReference type="Proteomes" id="UP000689195">
    <property type="component" value="Unassembled WGS sequence"/>
</dbReference>